<evidence type="ECO:0000256" key="1">
    <source>
        <dbReference type="SAM" id="SignalP"/>
    </source>
</evidence>
<evidence type="ECO:0000313" key="2">
    <source>
        <dbReference type="EMBL" id="GBM04636.1"/>
    </source>
</evidence>
<feature type="signal peptide" evidence="1">
    <location>
        <begin position="1"/>
        <end position="20"/>
    </location>
</feature>
<keyword evidence="1" id="KW-0732">Signal</keyword>
<evidence type="ECO:0000313" key="3">
    <source>
        <dbReference type="Proteomes" id="UP000499080"/>
    </source>
</evidence>
<accession>A0A4Y2CL36</accession>
<comment type="caution">
    <text evidence="2">The sequence shown here is derived from an EMBL/GenBank/DDBJ whole genome shotgun (WGS) entry which is preliminary data.</text>
</comment>
<evidence type="ECO:0008006" key="4">
    <source>
        <dbReference type="Google" id="ProtNLM"/>
    </source>
</evidence>
<reference evidence="2 3" key="1">
    <citation type="journal article" date="2019" name="Sci. Rep.">
        <title>Orb-weaving spider Araneus ventricosus genome elucidates the spidroin gene catalogue.</title>
        <authorList>
            <person name="Kono N."/>
            <person name="Nakamura H."/>
            <person name="Ohtoshi R."/>
            <person name="Moran D.A.P."/>
            <person name="Shinohara A."/>
            <person name="Yoshida Y."/>
            <person name="Fujiwara M."/>
            <person name="Mori M."/>
            <person name="Tomita M."/>
            <person name="Arakawa K."/>
        </authorList>
    </citation>
    <scope>NUCLEOTIDE SEQUENCE [LARGE SCALE GENOMIC DNA]</scope>
</reference>
<dbReference type="OrthoDB" id="6431619at2759"/>
<feature type="chain" id="PRO_5021327142" description="DUF19 domain-containing protein" evidence="1">
    <location>
        <begin position="21"/>
        <end position="228"/>
    </location>
</feature>
<dbReference type="Proteomes" id="UP000499080">
    <property type="component" value="Unassembled WGS sequence"/>
</dbReference>
<keyword evidence="3" id="KW-1185">Reference proteome</keyword>
<name>A0A4Y2CL36_ARAVE</name>
<sequence length="228" mass="25789">MTSSWSVIVVIFLSQRGCFADFLTDVQETCFTDGSCWSYYEINYLPITEKDLNSYCPLATKNLWCLIGDCVRKNFHGAVPPSNKSADITHMVLDIADVLIDLCTPGKELRKNYLSSIPCFNAVLRSKKVGFKCNVKAFEIYDNYIQSSNRFVDETSEEMRRDKECLTSVYSLACLAAETKETCGETKSNMVMDILNRAKILKLVGCTDANIEELNTSFFDFLKLNDLS</sequence>
<organism evidence="2 3">
    <name type="scientific">Araneus ventricosus</name>
    <name type="common">Orbweaver spider</name>
    <name type="synonym">Epeira ventricosa</name>
    <dbReference type="NCBI Taxonomy" id="182803"/>
    <lineage>
        <taxon>Eukaryota</taxon>
        <taxon>Metazoa</taxon>
        <taxon>Ecdysozoa</taxon>
        <taxon>Arthropoda</taxon>
        <taxon>Chelicerata</taxon>
        <taxon>Arachnida</taxon>
        <taxon>Araneae</taxon>
        <taxon>Araneomorphae</taxon>
        <taxon>Entelegynae</taxon>
        <taxon>Araneoidea</taxon>
        <taxon>Araneidae</taxon>
        <taxon>Araneus</taxon>
    </lineage>
</organism>
<protein>
    <recommendedName>
        <fullName evidence="4">DUF19 domain-containing protein</fullName>
    </recommendedName>
</protein>
<dbReference type="AlphaFoldDB" id="A0A4Y2CL36"/>
<proteinExistence type="predicted"/>
<dbReference type="EMBL" id="BGPR01000205">
    <property type="protein sequence ID" value="GBM04636.1"/>
    <property type="molecule type" value="Genomic_DNA"/>
</dbReference>
<gene>
    <name evidence="2" type="ORF">AVEN_75590_1</name>
</gene>